<dbReference type="Gene3D" id="3.40.50.450">
    <property type="match status" value="1"/>
</dbReference>
<dbReference type="SUPFAM" id="SSF102405">
    <property type="entry name" value="MCP/YpsA-like"/>
    <property type="match status" value="1"/>
</dbReference>
<dbReference type="Proteomes" id="UP001156905">
    <property type="component" value="Unassembled WGS sequence"/>
</dbReference>
<protein>
    <submittedName>
        <fullName evidence="1">Uncharacterized protein</fullName>
    </submittedName>
</protein>
<accession>A0ABQ6B8U7</accession>
<name>A0ABQ6B8U7_9BRAD</name>
<organism evidence="1 2">
    <name type="scientific">Bradyrhizobium iriomotense</name>
    <dbReference type="NCBI Taxonomy" id="441950"/>
    <lineage>
        <taxon>Bacteria</taxon>
        <taxon>Pseudomonadati</taxon>
        <taxon>Pseudomonadota</taxon>
        <taxon>Alphaproteobacteria</taxon>
        <taxon>Hyphomicrobiales</taxon>
        <taxon>Nitrobacteraceae</taxon>
        <taxon>Bradyrhizobium</taxon>
    </lineage>
</organism>
<reference evidence="2" key="1">
    <citation type="journal article" date="2019" name="Int. J. Syst. Evol. Microbiol.">
        <title>The Global Catalogue of Microorganisms (GCM) 10K type strain sequencing project: providing services to taxonomists for standard genome sequencing and annotation.</title>
        <authorList>
            <consortium name="The Broad Institute Genomics Platform"/>
            <consortium name="The Broad Institute Genome Sequencing Center for Infectious Disease"/>
            <person name="Wu L."/>
            <person name="Ma J."/>
        </authorList>
    </citation>
    <scope>NUCLEOTIDE SEQUENCE [LARGE SCALE GENOMIC DNA]</scope>
    <source>
        <strain evidence="2">NBRC 102520</strain>
    </source>
</reference>
<evidence type="ECO:0000313" key="2">
    <source>
        <dbReference type="Proteomes" id="UP001156905"/>
    </source>
</evidence>
<gene>
    <name evidence="1" type="ORF">GCM10007857_70100</name>
</gene>
<proteinExistence type="predicted"/>
<comment type="caution">
    <text evidence="1">The sequence shown here is derived from an EMBL/GenBank/DDBJ whole genome shotgun (WGS) entry which is preliminary data.</text>
</comment>
<sequence>MEATHVGATFAYADDATFARALTALGEEPSLPKGLGNILTKSGDLAPGYEESADGARKWLNKGLEVRDSAPKERGESLAIPTWFYGSEPSTPFASAYAKYFQNSIREEALIAQSRAGIIYAQGGGGTLREIFQDVELNFYASTADDFIPMIFFDPDDFWRRDAEFDASGG</sequence>
<evidence type="ECO:0000313" key="1">
    <source>
        <dbReference type="EMBL" id="GLR90296.1"/>
    </source>
</evidence>
<keyword evidence="2" id="KW-1185">Reference proteome</keyword>
<dbReference type="EMBL" id="BSOW01000032">
    <property type="protein sequence ID" value="GLR90296.1"/>
    <property type="molecule type" value="Genomic_DNA"/>
</dbReference>